<reference evidence="4" key="1">
    <citation type="journal article" date="2023" name="Commun. Biol.">
        <title>Genome analysis of Parmales, the sister group of diatoms, reveals the evolutionary specialization of diatoms from phago-mixotrophs to photoautotrophs.</title>
        <authorList>
            <person name="Ban H."/>
            <person name="Sato S."/>
            <person name="Yoshikawa S."/>
            <person name="Yamada K."/>
            <person name="Nakamura Y."/>
            <person name="Ichinomiya M."/>
            <person name="Sato N."/>
            <person name="Blanc-Mathieu R."/>
            <person name="Endo H."/>
            <person name="Kuwata A."/>
            <person name="Ogata H."/>
        </authorList>
    </citation>
    <scope>NUCLEOTIDE SEQUENCE [LARGE SCALE GENOMIC DNA]</scope>
    <source>
        <strain evidence="4">NIES 3700</strain>
    </source>
</reference>
<keyword evidence="2" id="KW-1133">Transmembrane helix</keyword>
<keyword evidence="2" id="KW-0812">Transmembrane</keyword>
<dbReference type="Proteomes" id="UP001165122">
    <property type="component" value="Unassembled WGS sequence"/>
</dbReference>
<dbReference type="GO" id="GO:0016020">
    <property type="term" value="C:membrane"/>
    <property type="evidence" value="ECO:0007669"/>
    <property type="project" value="TreeGrafter"/>
</dbReference>
<keyword evidence="1" id="KW-0175">Coiled coil</keyword>
<feature type="transmembrane region" description="Helical" evidence="2">
    <location>
        <begin position="395"/>
        <end position="420"/>
    </location>
</feature>
<evidence type="ECO:0000313" key="3">
    <source>
        <dbReference type="EMBL" id="GMI03576.1"/>
    </source>
</evidence>
<keyword evidence="2" id="KW-0472">Membrane</keyword>
<organism evidence="3 4">
    <name type="scientific">Triparma laevis f. longispina</name>
    <dbReference type="NCBI Taxonomy" id="1714387"/>
    <lineage>
        <taxon>Eukaryota</taxon>
        <taxon>Sar</taxon>
        <taxon>Stramenopiles</taxon>
        <taxon>Ochrophyta</taxon>
        <taxon>Bolidophyceae</taxon>
        <taxon>Parmales</taxon>
        <taxon>Triparmaceae</taxon>
        <taxon>Triparma</taxon>
    </lineage>
</organism>
<dbReference type="PANTHER" id="PTHR16024:SF28">
    <property type="entry name" value="XK-RELATED PROTEIN"/>
    <property type="match status" value="1"/>
</dbReference>
<feature type="transmembrane region" description="Helical" evidence="2">
    <location>
        <begin position="150"/>
        <end position="171"/>
    </location>
</feature>
<feature type="transmembrane region" description="Helical" evidence="2">
    <location>
        <begin position="365"/>
        <end position="383"/>
    </location>
</feature>
<comment type="caution">
    <text evidence="3">The sequence shown here is derived from an EMBL/GenBank/DDBJ whole genome shotgun (WGS) entry which is preliminary data.</text>
</comment>
<dbReference type="InterPro" id="IPR050895">
    <property type="entry name" value="XK-related_scramblase"/>
</dbReference>
<evidence type="ECO:0000313" key="4">
    <source>
        <dbReference type="Proteomes" id="UP001165122"/>
    </source>
</evidence>
<dbReference type="AlphaFoldDB" id="A0A9W7CCC5"/>
<dbReference type="PANTHER" id="PTHR16024">
    <property type="entry name" value="XK-RELATED PROTEIN"/>
    <property type="match status" value="1"/>
</dbReference>
<gene>
    <name evidence="3" type="ORF">TrLO_g5550</name>
</gene>
<proteinExistence type="predicted"/>
<evidence type="ECO:0000256" key="2">
    <source>
        <dbReference type="SAM" id="Phobius"/>
    </source>
</evidence>
<sequence length="652" mass="73766">MKIADETTATKDDDRAFRRASINAGIETSLILPPMQTSKSALATITDSQVKERVQDMLLFVQGSKNIMHQAKEFVADNFASGLDGEDLHAAIEYQQRFIEQLMIEVKPILKFARWGATGRVLLVLILTYSDMITDLLVSLEYYNGGNIEGFWLSIGILAFATLAHATVAWAKTLRKGFVTKVKSIIAALCLLSPAIESYDYWRGKLKEDDDVLEPVLFLVGTRAIELVLESVPESAIQLAILFKTENPTYLMKFSIFSSICAAGFIMADTNISYERGKMNAQSRGVGTHPQWGMLPSKPALMTGTYIGYFMFHICYLTTGVLALVGSMLCFQTYYIFGVMFTEFLFILSYVCWRHKTLHYCLSPTANVSFFDLICWFVMISMCNNFTPFFAGRAAAVFGGGTHFFCIAYRLVMNTLVFYVASGRFEDHNEIVVMEANARYYYTLAAIGAILGYFIIVVCARPSHRWQYYSTRETGHEHISSYLIGNFLTYSYKSVDEQAFSMVVGIHPAFSPVSTTVEWILTLNKLSSLFEGNALPKSMGAESGLSFEKSFEKLDYYISYHIDRCKNDKEKAKLLQTKEHLAALREEVIEQGLEHKKAAEEEALENARKKKRLSETRKLVNLKHVQELEARVEELEKELSAYRENHNKESVT</sequence>
<protein>
    <submittedName>
        <fullName evidence="3">Uncharacterized protein</fullName>
    </submittedName>
</protein>
<feature type="transmembrane region" description="Helical" evidence="2">
    <location>
        <begin position="440"/>
        <end position="460"/>
    </location>
</feature>
<name>A0A9W7CCC5_9STRA</name>
<evidence type="ECO:0000256" key="1">
    <source>
        <dbReference type="SAM" id="Coils"/>
    </source>
</evidence>
<accession>A0A9W7CCC5</accession>
<feature type="transmembrane region" description="Helical" evidence="2">
    <location>
        <begin position="306"/>
        <end position="326"/>
    </location>
</feature>
<keyword evidence="4" id="KW-1185">Reference proteome</keyword>
<feature type="coiled-coil region" evidence="1">
    <location>
        <begin position="567"/>
        <end position="652"/>
    </location>
</feature>
<dbReference type="OrthoDB" id="204107at2759"/>
<feature type="transmembrane region" description="Helical" evidence="2">
    <location>
        <begin position="333"/>
        <end position="353"/>
    </location>
</feature>
<dbReference type="EMBL" id="BRXW01000059">
    <property type="protein sequence ID" value="GMI03576.1"/>
    <property type="molecule type" value="Genomic_DNA"/>
</dbReference>